<comment type="caution">
    <text evidence="2">The sequence shown here is derived from an EMBL/GenBank/DDBJ whole genome shotgun (WGS) entry which is preliminary data.</text>
</comment>
<evidence type="ECO:0000313" key="3">
    <source>
        <dbReference type="Proteomes" id="UP001234880"/>
    </source>
</evidence>
<gene>
    <name evidence="2" type="ORF">JOF35_003817</name>
</gene>
<dbReference type="EMBL" id="JAURUE010000001">
    <property type="protein sequence ID" value="MDP9611540.1"/>
    <property type="molecule type" value="Genomic_DNA"/>
</dbReference>
<evidence type="ECO:0000313" key="2">
    <source>
        <dbReference type="EMBL" id="MDP9611540.1"/>
    </source>
</evidence>
<protein>
    <submittedName>
        <fullName evidence="2">Uncharacterized protein</fullName>
    </submittedName>
</protein>
<dbReference type="RefSeq" id="WP_307110832.1">
    <property type="nucleotide sequence ID" value="NZ_JAURUE010000001.1"/>
</dbReference>
<reference evidence="2 3" key="1">
    <citation type="submission" date="2023-07" db="EMBL/GenBank/DDBJ databases">
        <title>Sequencing the genomes of 1000 actinobacteria strains.</title>
        <authorList>
            <person name="Klenk H.-P."/>
        </authorList>
    </citation>
    <scope>NUCLEOTIDE SEQUENCE [LARGE SCALE GENOMIC DNA]</scope>
    <source>
        <strain evidence="2 3">DSM 41600</strain>
    </source>
</reference>
<dbReference type="Proteomes" id="UP001234880">
    <property type="component" value="Unassembled WGS sequence"/>
</dbReference>
<evidence type="ECO:0000256" key="1">
    <source>
        <dbReference type="SAM" id="MobiDB-lite"/>
    </source>
</evidence>
<accession>A0ABT9KTT6</accession>
<keyword evidence="3" id="KW-1185">Reference proteome</keyword>
<proteinExistence type="predicted"/>
<sequence>MADDEKCCPKGSGGTSTITNQDEAEILARTTAPLPTRAEGQQ</sequence>
<name>A0ABT9KTT6_9ACTN</name>
<organism evidence="2 3">
    <name type="scientific">Streptomyces demainii</name>
    <dbReference type="NCBI Taxonomy" id="588122"/>
    <lineage>
        <taxon>Bacteria</taxon>
        <taxon>Bacillati</taxon>
        <taxon>Actinomycetota</taxon>
        <taxon>Actinomycetes</taxon>
        <taxon>Kitasatosporales</taxon>
        <taxon>Streptomycetaceae</taxon>
        <taxon>Streptomyces</taxon>
    </lineage>
</organism>
<feature type="region of interest" description="Disordered" evidence="1">
    <location>
        <begin position="1"/>
        <end position="23"/>
    </location>
</feature>